<organism evidence="1 2">
    <name type="scientific">Desulfarculus baarsii (strain ATCC 33931 / DSM 2075 / LMG 7858 / VKM B-1802 / 2st14)</name>
    <dbReference type="NCBI Taxonomy" id="644282"/>
    <lineage>
        <taxon>Bacteria</taxon>
        <taxon>Pseudomonadati</taxon>
        <taxon>Thermodesulfobacteriota</taxon>
        <taxon>Desulfarculia</taxon>
        <taxon>Desulfarculales</taxon>
        <taxon>Desulfarculaceae</taxon>
        <taxon>Desulfarculus</taxon>
    </lineage>
</organism>
<dbReference type="eggNOG" id="COG1861">
    <property type="taxonomic scope" value="Bacteria"/>
</dbReference>
<keyword evidence="1" id="KW-0808">Transferase</keyword>
<gene>
    <name evidence="1" type="ordered locus">Deba_1024</name>
</gene>
<dbReference type="SUPFAM" id="SSF53448">
    <property type="entry name" value="Nucleotide-diphospho-sugar transferases"/>
    <property type="match status" value="1"/>
</dbReference>
<evidence type="ECO:0000313" key="2">
    <source>
        <dbReference type="Proteomes" id="UP000009047"/>
    </source>
</evidence>
<keyword evidence="1" id="KW-0548">Nucleotidyltransferase</keyword>
<dbReference type="KEGG" id="dbr:Deba_1024"/>
<protein>
    <submittedName>
        <fullName evidence="1">Acylneuraminate cytidylyltransferase</fullName>
    </submittedName>
</protein>
<dbReference type="InterPro" id="IPR029044">
    <property type="entry name" value="Nucleotide-diphossugar_trans"/>
</dbReference>
<dbReference type="GO" id="GO:0005829">
    <property type="term" value="C:cytosol"/>
    <property type="evidence" value="ECO:0007669"/>
    <property type="project" value="TreeGrafter"/>
</dbReference>
<dbReference type="STRING" id="644282.Deba_1024"/>
<reference evidence="1 2" key="1">
    <citation type="journal article" date="2010" name="Stand. Genomic Sci.">
        <title>Complete genome sequence of Desulfarculus baarsii type strain (2st14).</title>
        <authorList>
            <person name="Sun H."/>
            <person name="Spring S."/>
            <person name="Lapidus A."/>
            <person name="Davenport K."/>
            <person name="Del Rio T.G."/>
            <person name="Tice H."/>
            <person name="Nolan M."/>
            <person name="Copeland A."/>
            <person name="Cheng J.F."/>
            <person name="Lucas S."/>
            <person name="Tapia R."/>
            <person name="Goodwin L."/>
            <person name="Pitluck S."/>
            <person name="Ivanova N."/>
            <person name="Pagani I."/>
            <person name="Mavromatis K."/>
            <person name="Ovchinnikova G."/>
            <person name="Pati A."/>
            <person name="Chen A."/>
            <person name="Palaniappan K."/>
            <person name="Hauser L."/>
            <person name="Chang Y.J."/>
            <person name="Jeffries C.D."/>
            <person name="Detter J.C."/>
            <person name="Han C."/>
            <person name="Rohde M."/>
            <person name="Brambilla E."/>
            <person name="Goker M."/>
            <person name="Woyke T."/>
            <person name="Bristow J."/>
            <person name="Eisen J.A."/>
            <person name="Markowitz V."/>
            <person name="Hugenholtz P."/>
            <person name="Kyrpides N.C."/>
            <person name="Klenk H.P."/>
            <person name="Land M."/>
        </authorList>
    </citation>
    <scope>NUCLEOTIDE SEQUENCE [LARGE SCALE GENOMIC DNA]</scope>
    <source>
        <strain evidence="2">ATCC 33931 / DSM 2075 / LMG 7858 / VKM B-1802 / 2st14</strain>
    </source>
</reference>
<evidence type="ECO:0000313" key="1">
    <source>
        <dbReference type="EMBL" id="ADK84392.1"/>
    </source>
</evidence>
<dbReference type="CDD" id="cd02518">
    <property type="entry name" value="GT2_SpsF"/>
    <property type="match status" value="1"/>
</dbReference>
<dbReference type="RefSeq" id="WP_013257846.1">
    <property type="nucleotide sequence ID" value="NC_014365.1"/>
</dbReference>
<dbReference type="Proteomes" id="UP000009047">
    <property type="component" value="Chromosome"/>
</dbReference>
<dbReference type="PANTHER" id="PTHR42866">
    <property type="entry name" value="3-DEOXY-MANNO-OCTULOSONATE CYTIDYLYLTRANSFERASE"/>
    <property type="match status" value="1"/>
</dbReference>
<dbReference type="EMBL" id="CP002085">
    <property type="protein sequence ID" value="ADK84392.1"/>
    <property type="molecule type" value="Genomic_DNA"/>
</dbReference>
<proteinExistence type="predicted"/>
<name>E1QFQ6_DESB2</name>
<dbReference type="GO" id="GO:0016779">
    <property type="term" value="F:nucleotidyltransferase activity"/>
    <property type="evidence" value="ECO:0007669"/>
    <property type="project" value="UniProtKB-KW"/>
</dbReference>
<accession>E1QFQ6</accession>
<keyword evidence="2" id="KW-1185">Reference proteome</keyword>
<dbReference type="InterPro" id="IPR003329">
    <property type="entry name" value="Cytidylyl_trans"/>
</dbReference>
<dbReference type="Gene3D" id="3.90.550.10">
    <property type="entry name" value="Spore Coat Polysaccharide Biosynthesis Protein SpsA, Chain A"/>
    <property type="match status" value="1"/>
</dbReference>
<dbReference type="PANTHER" id="PTHR42866:SF1">
    <property type="entry name" value="SPORE COAT POLYSACCHARIDE BIOSYNTHESIS PROTEIN SPSF"/>
    <property type="match status" value="1"/>
</dbReference>
<dbReference type="AlphaFoldDB" id="E1QFQ6"/>
<sequence length="262" mass="30026">MMLAILQARMGSSRLPGKVLMPILGRPMLELELERLGRARCLDKIIVATSDHPADEPIAALADRLGLECFRGSQDDVLDRYYQAARRWRPRYVARITGDCPLIDPALVDRLADFFLEGGHDLACNTIRPTFPDGLDAWVMTFEALENAWRNAVLPSEREHVTQYIQNRPRQFKLGNLEGRPDLSHLRWTVDEPEDLLFARQVYQALYPRNPAFTTQDVLDLLAERPALGEINQRFARDEGLLKSLEQDRRWLDEHATDQPQG</sequence>
<dbReference type="Pfam" id="PF02348">
    <property type="entry name" value="CTP_transf_3"/>
    <property type="match status" value="1"/>
</dbReference>
<dbReference type="HOGENOM" id="CLU_072501_0_0_7"/>